<proteinExistence type="predicted"/>
<evidence type="ECO:0000313" key="2">
    <source>
        <dbReference type="Proteomes" id="UP000178495"/>
    </source>
</evidence>
<gene>
    <name evidence="1" type="ORF">A3A43_00670</name>
</gene>
<evidence type="ECO:0000313" key="1">
    <source>
        <dbReference type="EMBL" id="OGZ00695.1"/>
    </source>
</evidence>
<dbReference type="AlphaFoldDB" id="A0A1G2CH26"/>
<dbReference type="EMBL" id="MHLC01000028">
    <property type="protein sequence ID" value="OGZ00695.1"/>
    <property type="molecule type" value="Genomic_DNA"/>
</dbReference>
<dbReference type="Proteomes" id="UP000178495">
    <property type="component" value="Unassembled WGS sequence"/>
</dbReference>
<sequence>MFPIFLKSMAILENRNPATRDTVLPLNHGPAVAILLFPGIFSSRLEYRPHHPQNNDYGENYEQNFFEHVPALIILLLPVFFK</sequence>
<comment type="caution">
    <text evidence="1">The sequence shown here is derived from an EMBL/GenBank/DDBJ whole genome shotgun (WGS) entry which is preliminary data.</text>
</comment>
<organism evidence="1 2">
    <name type="scientific">Candidatus Liptonbacteria bacterium RIFCSPLOWO2_01_FULL_56_20</name>
    <dbReference type="NCBI Taxonomy" id="1798652"/>
    <lineage>
        <taxon>Bacteria</taxon>
        <taxon>Candidatus Liptoniibacteriota</taxon>
    </lineage>
</organism>
<reference evidence="1 2" key="1">
    <citation type="journal article" date="2016" name="Nat. Commun.">
        <title>Thousands of microbial genomes shed light on interconnected biogeochemical processes in an aquifer system.</title>
        <authorList>
            <person name="Anantharaman K."/>
            <person name="Brown C.T."/>
            <person name="Hug L.A."/>
            <person name="Sharon I."/>
            <person name="Castelle C.J."/>
            <person name="Probst A.J."/>
            <person name="Thomas B.C."/>
            <person name="Singh A."/>
            <person name="Wilkins M.J."/>
            <person name="Karaoz U."/>
            <person name="Brodie E.L."/>
            <person name="Williams K.H."/>
            <person name="Hubbard S.S."/>
            <person name="Banfield J.F."/>
        </authorList>
    </citation>
    <scope>NUCLEOTIDE SEQUENCE [LARGE SCALE GENOMIC DNA]</scope>
</reference>
<protein>
    <submittedName>
        <fullName evidence="1">Uncharacterized protein</fullName>
    </submittedName>
</protein>
<name>A0A1G2CH26_9BACT</name>
<accession>A0A1G2CH26</accession>